<dbReference type="InterPro" id="IPR036724">
    <property type="entry name" value="Cobalamin-bd_sf"/>
</dbReference>
<dbReference type="EMBL" id="PIUM01000018">
    <property type="protein sequence ID" value="PKU23652.1"/>
    <property type="molecule type" value="Genomic_DNA"/>
</dbReference>
<dbReference type="InterPro" id="IPR006158">
    <property type="entry name" value="Cobalamin-bd"/>
</dbReference>
<dbReference type="OrthoDB" id="5498228at2"/>
<reference evidence="3" key="1">
    <citation type="submission" date="2017-12" db="EMBL/GenBank/DDBJ databases">
        <title>Draft genome sequence of Telmatospirillum siberiense 26-4b1T, an acidotolerant peatland alphaproteobacterium potentially involved in sulfur cycling.</title>
        <authorList>
            <person name="Hausmann B."/>
            <person name="Pjevac P."/>
            <person name="Schreck K."/>
            <person name="Herbold C.W."/>
            <person name="Daims H."/>
            <person name="Wagner M."/>
            <person name="Pester M."/>
            <person name="Loy A."/>
        </authorList>
    </citation>
    <scope>NUCLEOTIDE SEQUENCE [LARGE SCALE GENOMIC DNA]</scope>
    <source>
        <strain evidence="3">26-4b1</strain>
    </source>
</reference>
<dbReference type="Gene3D" id="1.10.1240.10">
    <property type="entry name" value="Methionine synthase domain"/>
    <property type="match status" value="1"/>
</dbReference>
<dbReference type="SUPFAM" id="SSF52242">
    <property type="entry name" value="Cobalamin (vitamin B12)-binding domain"/>
    <property type="match status" value="1"/>
</dbReference>
<dbReference type="CDD" id="cd02065">
    <property type="entry name" value="B12-binding_like"/>
    <property type="match status" value="1"/>
</dbReference>
<name>A0A2N3PTD4_9PROT</name>
<comment type="caution">
    <text evidence="2">The sequence shown here is derived from an EMBL/GenBank/DDBJ whole genome shotgun (WGS) entry which is preliminary data.</text>
</comment>
<dbReference type="Proteomes" id="UP000233293">
    <property type="component" value="Unassembled WGS sequence"/>
</dbReference>
<dbReference type="InterPro" id="IPR036594">
    <property type="entry name" value="Meth_synthase_dom"/>
</dbReference>
<dbReference type="GO" id="GO:0031419">
    <property type="term" value="F:cobalamin binding"/>
    <property type="evidence" value="ECO:0007669"/>
    <property type="project" value="InterPro"/>
</dbReference>
<dbReference type="AlphaFoldDB" id="A0A2N3PTD4"/>
<evidence type="ECO:0000313" key="3">
    <source>
        <dbReference type="Proteomes" id="UP000233293"/>
    </source>
</evidence>
<keyword evidence="3" id="KW-1185">Reference proteome</keyword>
<dbReference type="GO" id="GO:0046872">
    <property type="term" value="F:metal ion binding"/>
    <property type="evidence" value="ECO:0007669"/>
    <property type="project" value="InterPro"/>
</dbReference>
<dbReference type="Gene3D" id="3.40.50.280">
    <property type="entry name" value="Cobalamin-binding domain"/>
    <property type="match status" value="1"/>
</dbReference>
<proteinExistence type="predicted"/>
<dbReference type="PROSITE" id="PS51332">
    <property type="entry name" value="B12_BINDING"/>
    <property type="match status" value="1"/>
</dbReference>
<dbReference type="RefSeq" id="WP_101251504.1">
    <property type="nucleotide sequence ID" value="NZ_PIUM01000018.1"/>
</dbReference>
<evidence type="ECO:0000313" key="2">
    <source>
        <dbReference type="EMBL" id="PKU23652.1"/>
    </source>
</evidence>
<feature type="domain" description="B12-binding" evidence="1">
    <location>
        <begin position="158"/>
        <end position="290"/>
    </location>
</feature>
<sequence length="293" mass="32252">MVDLSRARINSLNDVDDLQIDGGHATKLSNFVLANIIEKEILPKLLFSSISPPGVPDLGEEWCSVSNIVDIEALAVLVLSDEPADKIIDQLQLLIDHGVGIQRICLDILAPVARKIGELWHDDRCRIIDVTLSLSRLHLVLLEMWRRNAEIRPILQGLRRVFLAPVPGEQHSFGLLMVEGAFLQAGWDVSSNRDTSASTILRAVSENSFDIVGISITGEEFFGHLRDIIFQLRKNSRNHDLEIIVGGGLFTLHPEFASRVVGATVVVDGVNAVEAAENMIYNTRQLGSIGQSV</sequence>
<protein>
    <recommendedName>
        <fullName evidence="1">B12-binding domain-containing protein</fullName>
    </recommendedName>
</protein>
<dbReference type="Pfam" id="PF02310">
    <property type="entry name" value="B12-binding"/>
    <property type="match status" value="1"/>
</dbReference>
<gene>
    <name evidence="2" type="ORF">CWS72_15355</name>
</gene>
<organism evidence="2 3">
    <name type="scientific">Telmatospirillum siberiense</name>
    <dbReference type="NCBI Taxonomy" id="382514"/>
    <lineage>
        <taxon>Bacteria</taxon>
        <taxon>Pseudomonadati</taxon>
        <taxon>Pseudomonadota</taxon>
        <taxon>Alphaproteobacteria</taxon>
        <taxon>Rhodospirillales</taxon>
        <taxon>Rhodospirillaceae</taxon>
        <taxon>Telmatospirillum</taxon>
    </lineage>
</organism>
<accession>A0A2N3PTD4</accession>
<evidence type="ECO:0000259" key="1">
    <source>
        <dbReference type="PROSITE" id="PS51332"/>
    </source>
</evidence>